<proteinExistence type="predicted"/>
<organism evidence="2 3">
    <name type="scientific">Ectopseudomonas alcaliphila</name>
    <dbReference type="NCBI Taxonomy" id="101564"/>
    <lineage>
        <taxon>Bacteria</taxon>
        <taxon>Pseudomonadati</taxon>
        <taxon>Pseudomonadota</taxon>
        <taxon>Gammaproteobacteria</taxon>
        <taxon>Pseudomonadales</taxon>
        <taxon>Pseudomonadaceae</taxon>
        <taxon>Ectopseudomonas</taxon>
    </lineage>
</organism>
<evidence type="ECO:0000313" key="4">
    <source>
        <dbReference type="Proteomes" id="UP001278050"/>
    </source>
</evidence>
<evidence type="ECO:0000313" key="3">
    <source>
        <dbReference type="Proteomes" id="UP000182413"/>
    </source>
</evidence>
<dbReference type="EMBL" id="JAWXXP010000001">
    <property type="protein sequence ID" value="MDX5991967.1"/>
    <property type="molecule type" value="Genomic_DNA"/>
</dbReference>
<dbReference type="Proteomes" id="UP000182413">
    <property type="component" value="Unassembled WGS sequence"/>
</dbReference>
<dbReference type="EMBL" id="FNAE01000001">
    <property type="protein sequence ID" value="SDD61333.1"/>
    <property type="molecule type" value="Genomic_DNA"/>
</dbReference>
<reference evidence="2 3" key="1">
    <citation type="submission" date="2016-10" db="EMBL/GenBank/DDBJ databases">
        <authorList>
            <person name="de Groot N.N."/>
        </authorList>
    </citation>
    <scope>NUCLEOTIDE SEQUENCE [LARGE SCALE GENOMIC DNA]</scope>
    <source>
        <strain evidence="2 3">JCM 10630</strain>
    </source>
</reference>
<accession>A0A1G6W6L2</accession>
<dbReference type="AlphaFoldDB" id="A0A1G6W6L2"/>
<dbReference type="OrthoDB" id="6990478at2"/>
<evidence type="ECO:0000313" key="1">
    <source>
        <dbReference type="EMBL" id="MDX5991967.1"/>
    </source>
</evidence>
<dbReference type="Proteomes" id="UP001278050">
    <property type="component" value="Unassembled WGS sequence"/>
</dbReference>
<reference evidence="1 4" key="2">
    <citation type="submission" date="2023-11" db="EMBL/GenBank/DDBJ databases">
        <title>MicrobeMod: A computational toolkit for identifying prokaryotic methylation and restriction-modification with nanopore sequencing.</title>
        <authorList>
            <person name="Crits-Christoph A."/>
            <person name="Kang S.C."/>
            <person name="Lee H."/>
            <person name="Ostrov N."/>
        </authorList>
    </citation>
    <scope>NUCLEOTIDE SEQUENCE [LARGE SCALE GENOMIC DNA]</scope>
    <source>
        <strain evidence="1 4">ATCC BAA-571</strain>
    </source>
</reference>
<dbReference type="RefSeq" id="WP_074675678.1">
    <property type="nucleotide sequence ID" value="NZ_CBCSET010000001.1"/>
</dbReference>
<gene>
    <name evidence="2" type="ORF">SAMN05216575_101929</name>
    <name evidence="1" type="ORF">SIM71_07865</name>
</gene>
<keyword evidence="4" id="KW-1185">Reference proteome</keyword>
<name>A0A1G6W6L2_9GAMM</name>
<evidence type="ECO:0000313" key="2">
    <source>
        <dbReference type="EMBL" id="SDD61333.1"/>
    </source>
</evidence>
<protein>
    <submittedName>
        <fullName evidence="1">Amidase</fullName>
    </submittedName>
</protein>
<sequence>MIRRHPIISVLALLLILLLAWAWAWANRAHLQAFPDIIGAYTAKEYCSCRYVSGNPAAYCEGYVKQYVPISSLLDDDSTRRVTASGLGRTHSAVWLGERQGCQLLPND</sequence>